<dbReference type="EC" id="4.1.99.14" evidence="1"/>
<comment type="caution">
    <text evidence="1">The sequence shown here is derived from an EMBL/GenBank/DDBJ whole genome shotgun (WGS) entry which is preliminary data.</text>
</comment>
<proteinExistence type="predicted"/>
<dbReference type="GO" id="GO:0003913">
    <property type="term" value="F:DNA photolyase activity"/>
    <property type="evidence" value="ECO:0007669"/>
    <property type="project" value="TreeGrafter"/>
</dbReference>
<dbReference type="EMBL" id="MZGV01000016">
    <property type="protein sequence ID" value="OPJ62273.1"/>
    <property type="molecule type" value="Genomic_DNA"/>
</dbReference>
<accession>A0A1V4IQU4</accession>
<keyword evidence="2" id="KW-1185">Reference proteome</keyword>
<dbReference type="RefSeq" id="WP_079423625.1">
    <property type="nucleotide sequence ID" value="NZ_MZGV01000016.1"/>
</dbReference>
<protein>
    <submittedName>
        <fullName evidence="1">Spore photoproduct lyase</fullName>
        <ecNumber evidence="1">4.1.99.14</ecNumber>
    </submittedName>
</protein>
<evidence type="ECO:0000313" key="1">
    <source>
        <dbReference type="EMBL" id="OPJ62273.1"/>
    </source>
</evidence>
<gene>
    <name evidence="1" type="primary">splB_1</name>
    <name evidence="1" type="ORF">CLORY_18880</name>
</gene>
<dbReference type="GO" id="GO:0042601">
    <property type="term" value="C:endospore-forming forespore"/>
    <property type="evidence" value="ECO:0007669"/>
    <property type="project" value="TreeGrafter"/>
</dbReference>
<keyword evidence="1" id="KW-0456">Lyase</keyword>
<dbReference type="OrthoDB" id="9783671at2"/>
<dbReference type="PANTHER" id="PTHR37822:SF2">
    <property type="entry name" value="SPORE PHOTOPRODUCT LYASE"/>
    <property type="match status" value="1"/>
</dbReference>
<dbReference type="Gene3D" id="3.40.50.12110">
    <property type="match status" value="1"/>
</dbReference>
<name>A0A1V4IQU4_9CLOT</name>
<dbReference type="GO" id="GO:1904047">
    <property type="term" value="F:S-adenosyl-L-methionine binding"/>
    <property type="evidence" value="ECO:0007669"/>
    <property type="project" value="TreeGrafter"/>
</dbReference>
<dbReference type="Pfam" id="PF20903">
    <property type="entry name" value="SPL"/>
    <property type="match status" value="1"/>
</dbReference>
<dbReference type="InterPro" id="IPR049539">
    <property type="entry name" value="SPL"/>
</dbReference>
<dbReference type="Proteomes" id="UP000190080">
    <property type="component" value="Unassembled WGS sequence"/>
</dbReference>
<organism evidence="1 2">
    <name type="scientific">Clostridium oryzae</name>
    <dbReference type="NCBI Taxonomy" id="1450648"/>
    <lineage>
        <taxon>Bacteria</taxon>
        <taxon>Bacillati</taxon>
        <taxon>Bacillota</taxon>
        <taxon>Clostridia</taxon>
        <taxon>Eubacteriales</taxon>
        <taxon>Clostridiaceae</taxon>
        <taxon>Clostridium</taxon>
    </lineage>
</organism>
<dbReference type="PANTHER" id="PTHR37822">
    <property type="entry name" value="SPORE PHOTOPRODUCT LYASE-RELATED"/>
    <property type="match status" value="1"/>
</dbReference>
<dbReference type="GO" id="GO:0051539">
    <property type="term" value="F:4 iron, 4 sulfur cluster binding"/>
    <property type="evidence" value="ECO:0007669"/>
    <property type="project" value="TreeGrafter"/>
</dbReference>
<sequence>MERLEKGLWNSSFSHIYVEREVINHKTAKRIISMFNSSSIIEINHYKDMFCRSHQNFALQKNAPKLILAAKKDNYIYEGSPMCDDFGNDNFYYTSSVMNCIYNCEYCYLQGMYPSANIVIFVNIEDTIQEVERILKEKSMYLCVSYDTDLMSLENITGFVHKWLELTEKHKNLKIEIRTKSSNFSAIRDVKSMDNAILAWTLSPDLVAGKYEKNTPGLQARLSSIVETMKAGWKVRLCFDPLLYISDWQKIYGDFVDQVFSNVDSNRILDVSIGVFRVSKEYMKKIKKINMCSELLAYPYETVNGVCSYNKKHSDELINYVVNKVEQCVPKEKVFY</sequence>
<dbReference type="Gene3D" id="3.80.30.30">
    <property type="match status" value="1"/>
</dbReference>
<dbReference type="STRING" id="1450648.CLORY_18880"/>
<reference evidence="1 2" key="1">
    <citation type="submission" date="2017-03" db="EMBL/GenBank/DDBJ databases">
        <title>Genome sequence of Clostridium oryzae DSM 28571.</title>
        <authorList>
            <person name="Poehlein A."/>
            <person name="Daniel R."/>
        </authorList>
    </citation>
    <scope>NUCLEOTIDE SEQUENCE [LARGE SCALE GENOMIC DNA]</scope>
    <source>
        <strain evidence="1 2">DSM 28571</strain>
    </source>
</reference>
<evidence type="ECO:0000313" key="2">
    <source>
        <dbReference type="Proteomes" id="UP000190080"/>
    </source>
</evidence>
<dbReference type="AlphaFoldDB" id="A0A1V4IQU4"/>